<dbReference type="EMBL" id="FOJW01000006">
    <property type="protein sequence ID" value="SFB04896.1"/>
    <property type="molecule type" value="Genomic_DNA"/>
</dbReference>
<dbReference type="GO" id="GO:0016747">
    <property type="term" value="F:acyltransferase activity, transferring groups other than amino-acyl groups"/>
    <property type="evidence" value="ECO:0007669"/>
    <property type="project" value="InterPro"/>
</dbReference>
<proteinExistence type="predicted"/>
<gene>
    <name evidence="2" type="ORF">SAMN04488072_10648</name>
</gene>
<keyword evidence="2" id="KW-0808">Transferase</keyword>
<dbReference type="Gene3D" id="3.40.630.30">
    <property type="match status" value="1"/>
</dbReference>
<name>A0A1I0XWR9_9BACI</name>
<reference evidence="2 3" key="1">
    <citation type="submission" date="2016-10" db="EMBL/GenBank/DDBJ databases">
        <authorList>
            <person name="de Groot N.N."/>
        </authorList>
    </citation>
    <scope>NUCLEOTIDE SEQUENCE [LARGE SCALE GENOMIC DNA]</scope>
    <source>
        <strain evidence="2 3">CGMCC 1.3702</strain>
    </source>
</reference>
<evidence type="ECO:0000259" key="1">
    <source>
        <dbReference type="PROSITE" id="PS51186"/>
    </source>
</evidence>
<dbReference type="CDD" id="cd04301">
    <property type="entry name" value="NAT_SF"/>
    <property type="match status" value="1"/>
</dbReference>
<dbReference type="STRING" id="237679.SAMN04488072_10648"/>
<dbReference type="InterPro" id="IPR000182">
    <property type="entry name" value="GNAT_dom"/>
</dbReference>
<evidence type="ECO:0000313" key="3">
    <source>
        <dbReference type="Proteomes" id="UP000198642"/>
    </source>
</evidence>
<feature type="domain" description="N-acetyltransferase" evidence="1">
    <location>
        <begin position="13"/>
        <end position="179"/>
    </location>
</feature>
<dbReference type="Pfam" id="PF13508">
    <property type="entry name" value="Acetyltransf_7"/>
    <property type="match status" value="1"/>
</dbReference>
<dbReference type="PROSITE" id="PS51186">
    <property type="entry name" value="GNAT"/>
    <property type="match status" value="1"/>
</dbReference>
<dbReference type="RefSeq" id="WP_170848199.1">
    <property type="nucleotide sequence ID" value="NZ_FOJW01000006.1"/>
</dbReference>
<dbReference type="AlphaFoldDB" id="A0A1I0XWR9"/>
<dbReference type="InterPro" id="IPR016181">
    <property type="entry name" value="Acyl_CoA_acyltransferase"/>
</dbReference>
<evidence type="ECO:0000313" key="2">
    <source>
        <dbReference type="EMBL" id="SFB04896.1"/>
    </source>
</evidence>
<dbReference type="SUPFAM" id="SSF55729">
    <property type="entry name" value="Acyl-CoA N-acyltransferases (Nat)"/>
    <property type="match status" value="1"/>
</dbReference>
<dbReference type="Proteomes" id="UP000198642">
    <property type="component" value="Unassembled WGS sequence"/>
</dbReference>
<protein>
    <submittedName>
        <fullName evidence="2">Acetyltransferase (GNAT) domain-containing protein</fullName>
    </submittedName>
</protein>
<keyword evidence="3" id="KW-1185">Reference proteome</keyword>
<accession>A0A1I0XWR9</accession>
<organism evidence="2 3">
    <name type="scientific">Lentibacillus halodurans</name>
    <dbReference type="NCBI Taxonomy" id="237679"/>
    <lineage>
        <taxon>Bacteria</taxon>
        <taxon>Bacillati</taxon>
        <taxon>Bacillota</taxon>
        <taxon>Bacilli</taxon>
        <taxon>Bacillales</taxon>
        <taxon>Bacillaceae</taxon>
        <taxon>Lentibacillus</taxon>
    </lineage>
</organism>
<sequence>MGSIFKTDTFEHYTIRQASVKDADTVTRILRDAAQWLINKGIHQWDYYLSDDAAAEINQAIKAGTTYIVEDRDNQAIATFNLSMEQSELDISIWGARDDEALYLHRLAVDKDCRHKQIGRRLLEWIHVNSHLDRGVLRLDCVADNLSLNQFYADAGFTFSGHIHAKKIQFSRYEKRLNA</sequence>